<dbReference type="AlphaFoldDB" id="A0A2H1VCS7"/>
<reference evidence="1" key="1">
    <citation type="submission" date="2016-07" db="EMBL/GenBank/DDBJ databases">
        <authorList>
            <person name="Bretaudeau A."/>
        </authorList>
    </citation>
    <scope>NUCLEOTIDE SEQUENCE</scope>
    <source>
        <strain evidence="1">Rice</strain>
        <tissue evidence="1">Whole body</tissue>
    </source>
</reference>
<organism evidence="1">
    <name type="scientific">Spodoptera frugiperda</name>
    <name type="common">Fall armyworm</name>
    <dbReference type="NCBI Taxonomy" id="7108"/>
    <lineage>
        <taxon>Eukaryota</taxon>
        <taxon>Metazoa</taxon>
        <taxon>Ecdysozoa</taxon>
        <taxon>Arthropoda</taxon>
        <taxon>Hexapoda</taxon>
        <taxon>Insecta</taxon>
        <taxon>Pterygota</taxon>
        <taxon>Neoptera</taxon>
        <taxon>Endopterygota</taxon>
        <taxon>Lepidoptera</taxon>
        <taxon>Glossata</taxon>
        <taxon>Ditrysia</taxon>
        <taxon>Noctuoidea</taxon>
        <taxon>Noctuidae</taxon>
        <taxon>Amphipyrinae</taxon>
        <taxon>Spodoptera</taxon>
    </lineage>
</organism>
<sequence length="85" mass="9208">MRQSKVKSQAITAAHGHLKHQRRYKFVASLLGVRNLRVVGESGVGKIGKGIIGPPVSSLTHSRNTTQALFDVGFWGGRGITPYHS</sequence>
<dbReference type="EMBL" id="ODYU01001846">
    <property type="protein sequence ID" value="SOQ38615.1"/>
    <property type="molecule type" value="Genomic_DNA"/>
</dbReference>
<proteinExistence type="predicted"/>
<accession>A0A2H1VCS7</accession>
<evidence type="ECO:0000313" key="1">
    <source>
        <dbReference type="EMBL" id="SOQ38615.1"/>
    </source>
</evidence>
<name>A0A2H1VCS7_SPOFR</name>
<protein>
    <submittedName>
        <fullName evidence="1">SFRICE_027933</fullName>
    </submittedName>
</protein>
<gene>
    <name evidence="1" type="ORF">SFRICE_027933</name>
</gene>